<dbReference type="EMBL" id="JAKJSC010000002">
    <property type="protein sequence ID" value="MDE5418839.1"/>
    <property type="molecule type" value="Genomic_DNA"/>
</dbReference>
<name>A0ABT5VTT8_9BACT</name>
<proteinExistence type="predicted"/>
<evidence type="ECO:0000313" key="2">
    <source>
        <dbReference type="EMBL" id="MDE5418839.1"/>
    </source>
</evidence>
<dbReference type="Proteomes" id="UP001528920">
    <property type="component" value="Unassembled WGS sequence"/>
</dbReference>
<evidence type="ECO:0000256" key="1">
    <source>
        <dbReference type="SAM" id="SignalP"/>
    </source>
</evidence>
<feature type="signal peptide" evidence="1">
    <location>
        <begin position="1"/>
        <end position="26"/>
    </location>
</feature>
<dbReference type="RefSeq" id="WP_275110171.1">
    <property type="nucleotide sequence ID" value="NZ_JAKJSC010000002.1"/>
</dbReference>
<sequence>MKTLFVVLKSVLVIFLLMLCVSSTSAQKKMHVITLKNGNVLQGKIIRQVPGDFLEIETQDKNFWKFDMEDIAEIRFEKRKLPKNYRDTIVQPLKGMSYEIKMGVLAGGKSNEDDAPFSMLVSGNYRFESGISAGGGVGYETLNGGSMPVFGEIKYQAKLNGISPFIYLQSGYSIALENQFGRNFYHNSEDDVNSVGGILINPGIGFNLGNIGDNRFTLNIGYRFQKMKHKWENSYTKDTEYLKEEYNRLSIHLGLIF</sequence>
<keyword evidence="3" id="KW-1185">Reference proteome</keyword>
<evidence type="ECO:0008006" key="4">
    <source>
        <dbReference type="Google" id="ProtNLM"/>
    </source>
</evidence>
<gene>
    <name evidence="2" type="ORF">L3049_12560</name>
</gene>
<protein>
    <recommendedName>
        <fullName evidence="4">Outer membrane protein beta-barrel domain-containing protein</fullName>
    </recommendedName>
</protein>
<feature type="chain" id="PRO_5047412761" description="Outer membrane protein beta-barrel domain-containing protein" evidence="1">
    <location>
        <begin position="27"/>
        <end position="257"/>
    </location>
</feature>
<evidence type="ECO:0000313" key="3">
    <source>
        <dbReference type="Proteomes" id="UP001528920"/>
    </source>
</evidence>
<comment type="caution">
    <text evidence="2">The sequence shown here is derived from an EMBL/GenBank/DDBJ whole genome shotgun (WGS) entry which is preliminary data.</text>
</comment>
<keyword evidence="1" id="KW-0732">Signal</keyword>
<accession>A0ABT5VTT8</accession>
<organism evidence="2 3">
    <name type="scientific">Paralabilibaculum antarcticum</name>
    <dbReference type="NCBI Taxonomy" id="2912572"/>
    <lineage>
        <taxon>Bacteria</taxon>
        <taxon>Pseudomonadati</taxon>
        <taxon>Bacteroidota</taxon>
        <taxon>Bacteroidia</taxon>
        <taxon>Marinilabiliales</taxon>
        <taxon>Marinifilaceae</taxon>
        <taxon>Paralabilibaculum</taxon>
    </lineage>
</organism>
<reference evidence="2 3" key="1">
    <citation type="submission" date="2022-01" db="EMBL/GenBank/DDBJ databases">
        <title>Labilibaculum sp. nov, a marine bacterium isolated from Antarctica.</title>
        <authorList>
            <person name="Dai W."/>
        </authorList>
    </citation>
    <scope>NUCLEOTIDE SEQUENCE [LARGE SCALE GENOMIC DNA]</scope>
    <source>
        <strain evidence="2 3">DW002</strain>
    </source>
</reference>